<gene>
    <name evidence="2" type="ORF">EVAR_68908_1</name>
</gene>
<keyword evidence="3" id="KW-1185">Reference proteome</keyword>
<feature type="region of interest" description="Disordered" evidence="1">
    <location>
        <begin position="15"/>
        <end position="40"/>
    </location>
</feature>
<dbReference type="EMBL" id="BGZK01002088">
    <property type="protein sequence ID" value="GBP90531.1"/>
    <property type="molecule type" value="Genomic_DNA"/>
</dbReference>
<reference evidence="2 3" key="1">
    <citation type="journal article" date="2019" name="Commun. Biol.">
        <title>The bagworm genome reveals a unique fibroin gene that provides high tensile strength.</title>
        <authorList>
            <person name="Kono N."/>
            <person name="Nakamura H."/>
            <person name="Ohtoshi R."/>
            <person name="Tomita M."/>
            <person name="Numata K."/>
            <person name="Arakawa K."/>
        </authorList>
    </citation>
    <scope>NUCLEOTIDE SEQUENCE [LARGE SCALE GENOMIC DNA]</scope>
</reference>
<proteinExistence type="predicted"/>
<protein>
    <submittedName>
        <fullName evidence="2">Uncharacterized protein</fullName>
    </submittedName>
</protein>
<organism evidence="2 3">
    <name type="scientific">Eumeta variegata</name>
    <name type="common">Bagworm moth</name>
    <name type="synonym">Eumeta japonica</name>
    <dbReference type="NCBI Taxonomy" id="151549"/>
    <lineage>
        <taxon>Eukaryota</taxon>
        <taxon>Metazoa</taxon>
        <taxon>Ecdysozoa</taxon>
        <taxon>Arthropoda</taxon>
        <taxon>Hexapoda</taxon>
        <taxon>Insecta</taxon>
        <taxon>Pterygota</taxon>
        <taxon>Neoptera</taxon>
        <taxon>Endopterygota</taxon>
        <taxon>Lepidoptera</taxon>
        <taxon>Glossata</taxon>
        <taxon>Ditrysia</taxon>
        <taxon>Tineoidea</taxon>
        <taxon>Psychidae</taxon>
        <taxon>Oiketicinae</taxon>
        <taxon>Eumeta</taxon>
    </lineage>
</organism>
<evidence type="ECO:0000313" key="3">
    <source>
        <dbReference type="Proteomes" id="UP000299102"/>
    </source>
</evidence>
<sequence>MWRFEPKLPCTLHAHGHSGRACHPLEQSRAEHAAPSTPIALTAPSQSCPVQGPYPFSAHLRSTSMVRTLLRNTEEENRSSVEYCSTDDCGNGASSLSGRPLPGELHKSFFRPEGEARLDSTRDATTMTWTPLRWATTQIDPLGLYTRREDGLA</sequence>
<evidence type="ECO:0000256" key="1">
    <source>
        <dbReference type="SAM" id="MobiDB-lite"/>
    </source>
</evidence>
<comment type="caution">
    <text evidence="2">The sequence shown here is derived from an EMBL/GenBank/DDBJ whole genome shotgun (WGS) entry which is preliminary data.</text>
</comment>
<dbReference type="AlphaFoldDB" id="A0A4C1ZNU6"/>
<name>A0A4C1ZNU6_EUMVA</name>
<dbReference type="Proteomes" id="UP000299102">
    <property type="component" value="Unassembled WGS sequence"/>
</dbReference>
<accession>A0A4C1ZNU6</accession>
<evidence type="ECO:0000313" key="2">
    <source>
        <dbReference type="EMBL" id="GBP90531.1"/>
    </source>
</evidence>